<comment type="caution">
    <text evidence="2">The sequence shown here is derived from an EMBL/GenBank/DDBJ whole genome shotgun (WGS) entry which is preliminary data.</text>
</comment>
<proteinExistence type="predicted"/>
<reference evidence="2 3" key="1">
    <citation type="submission" date="2020-11" db="EMBL/GenBank/DDBJ databases">
        <title>Kaistella gelatinilytica sp. nov., a flavobacterium isolated from Antarctic Soil.</title>
        <authorList>
            <person name="Li J."/>
        </authorList>
    </citation>
    <scope>NUCLEOTIDE SEQUENCE [LARGE SCALE GENOMIC DNA]</scope>
    <source>
        <strain evidence="2 3">G5-32</strain>
    </source>
</reference>
<evidence type="ECO:0000313" key="2">
    <source>
        <dbReference type="EMBL" id="MBF8456608.1"/>
    </source>
</evidence>
<protein>
    <submittedName>
        <fullName evidence="2">Uncharacterized protein</fullName>
    </submittedName>
</protein>
<evidence type="ECO:0000256" key="1">
    <source>
        <dbReference type="SAM" id="Phobius"/>
    </source>
</evidence>
<accession>A0ABS0FA94</accession>
<feature type="transmembrane region" description="Helical" evidence="1">
    <location>
        <begin position="92"/>
        <end position="113"/>
    </location>
</feature>
<feature type="transmembrane region" description="Helical" evidence="1">
    <location>
        <begin position="49"/>
        <end position="72"/>
    </location>
</feature>
<evidence type="ECO:0000313" key="3">
    <source>
        <dbReference type="Proteomes" id="UP000660070"/>
    </source>
</evidence>
<gene>
    <name evidence="2" type="ORF">IV494_05375</name>
</gene>
<dbReference type="EMBL" id="JADPVI010000001">
    <property type="protein sequence ID" value="MBF8456608.1"/>
    <property type="molecule type" value="Genomic_DNA"/>
</dbReference>
<sequence>MITEISFEYWNKLSSQTVFIVSLLGGFSILVIANLLVSELKSKLVKYILLTSTLAAGLFLISIFAWTAVMMMTTPGYPEKIDRGEFTYHRTLGAATLLLGIISLLSLISLVGWTKSRKMGIVTQ</sequence>
<dbReference type="RefSeq" id="WP_196079113.1">
    <property type="nucleotide sequence ID" value="NZ_JADPVI010000001.1"/>
</dbReference>
<keyword evidence="1" id="KW-0472">Membrane</keyword>
<name>A0ABS0FA94_9FLAO</name>
<keyword evidence="1" id="KW-1133">Transmembrane helix</keyword>
<keyword evidence="3" id="KW-1185">Reference proteome</keyword>
<keyword evidence="1" id="KW-0812">Transmembrane</keyword>
<dbReference type="Proteomes" id="UP000660070">
    <property type="component" value="Unassembled WGS sequence"/>
</dbReference>
<organism evidence="2 3">
    <name type="scientific">Kaistella gelatinilytica</name>
    <dbReference type="NCBI Taxonomy" id="2787636"/>
    <lineage>
        <taxon>Bacteria</taxon>
        <taxon>Pseudomonadati</taxon>
        <taxon>Bacteroidota</taxon>
        <taxon>Flavobacteriia</taxon>
        <taxon>Flavobacteriales</taxon>
        <taxon>Weeksellaceae</taxon>
        <taxon>Chryseobacterium group</taxon>
        <taxon>Kaistella</taxon>
    </lineage>
</organism>
<feature type="transmembrane region" description="Helical" evidence="1">
    <location>
        <begin position="17"/>
        <end position="37"/>
    </location>
</feature>